<protein>
    <submittedName>
        <fullName evidence="1">Uncharacterized protein</fullName>
    </submittedName>
</protein>
<name>A0A0A9C0D9_ARUDO</name>
<dbReference type="AlphaFoldDB" id="A0A0A9C0D9"/>
<accession>A0A0A9C0D9</accession>
<organism evidence="1">
    <name type="scientific">Arundo donax</name>
    <name type="common">Giant reed</name>
    <name type="synonym">Donax arundinaceus</name>
    <dbReference type="NCBI Taxonomy" id="35708"/>
    <lineage>
        <taxon>Eukaryota</taxon>
        <taxon>Viridiplantae</taxon>
        <taxon>Streptophyta</taxon>
        <taxon>Embryophyta</taxon>
        <taxon>Tracheophyta</taxon>
        <taxon>Spermatophyta</taxon>
        <taxon>Magnoliopsida</taxon>
        <taxon>Liliopsida</taxon>
        <taxon>Poales</taxon>
        <taxon>Poaceae</taxon>
        <taxon>PACMAD clade</taxon>
        <taxon>Arundinoideae</taxon>
        <taxon>Arundineae</taxon>
        <taxon>Arundo</taxon>
    </lineage>
</organism>
<reference evidence="1" key="1">
    <citation type="submission" date="2014-09" db="EMBL/GenBank/DDBJ databases">
        <authorList>
            <person name="Magalhaes I.L.F."/>
            <person name="Oliveira U."/>
            <person name="Santos F.R."/>
            <person name="Vidigal T.H.D.A."/>
            <person name="Brescovit A.D."/>
            <person name="Santos A.J."/>
        </authorList>
    </citation>
    <scope>NUCLEOTIDE SEQUENCE</scope>
    <source>
        <tissue evidence="1">Shoot tissue taken approximately 20 cm above the soil surface</tissue>
    </source>
</reference>
<sequence>MMLSIIILGLAPPKFPVKLHH</sequence>
<evidence type="ECO:0000313" key="1">
    <source>
        <dbReference type="EMBL" id="JAD69754.1"/>
    </source>
</evidence>
<proteinExistence type="predicted"/>
<reference evidence="1" key="2">
    <citation type="journal article" date="2015" name="Data Brief">
        <title>Shoot transcriptome of the giant reed, Arundo donax.</title>
        <authorList>
            <person name="Barrero R.A."/>
            <person name="Guerrero F.D."/>
            <person name="Moolhuijzen P."/>
            <person name="Goolsby J.A."/>
            <person name="Tidwell J."/>
            <person name="Bellgard S.E."/>
            <person name="Bellgard M.I."/>
        </authorList>
    </citation>
    <scope>NUCLEOTIDE SEQUENCE</scope>
    <source>
        <tissue evidence="1">Shoot tissue taken approximately 20 cm above the soil surface</tissue>
    </source>
</reference>
<dbReference type="EMBL" id="GBRH01228141">
    <property type="protein sequence ID" value="JAD69754.1"/>
    <property type="molecule type" value="Transcribed_RNA"/>
</dbReference>